<evidence type="ECO:0000313" key="3">
    <source>
        <dbReference type="Proteomes" id="UP001296706"/>
    </source>
</evidence>
<keyword evidence="3" id="KW-1185">Reference proteome</keyword>
<accession>A0ABX1RK13</accession>
<gene>
    <name evidence="2" type="ORF">HF577_20255</name>
</gene>
<dbReference type="InterPro" id="IPR016181">
    <property type="entry name" value="Acyl_CoA_acyltransferase"/>
</dbReference>
<dbReference type="Proteomes" id="UP001296706">
    <property type="component" value="Unassembled WGS sequence"/>
</dbReference>
<comment type="caution">
    <text evidence="2">The sequence shown here is derived from an EMBL/GenBank/DDBJ whole genome shotgun (WGS) entry which is preliminary data.</text>
</comment>
<dbReference type="InterPro" id="IPR038740">
    <property type="entry name" value="BioF2-like_GNAT_dom"/>
</dbReference>
<name>A0ABX1RK13_9PSEU</name>
<feature type="domain" description="BioF2-like acetyltransferase" evidence="1">
    <location>
        <begin position="178"/>
        <end position="321"/>
    </location>
</feature>
<dbReference type="Gene3D" id="3.40.630.30">
    <property type="match status" value="1"/>
</dbReference>
<proteinExistence type="predicted"/>
<protein>
    <submittedName>
        <fullName evidence="2">GNAT family N-acetyltransferase</fullName>
    </submittedName>
</protein>
<reference evidence="2 3" key="1">
    <citation type="submission" date="2020-04" db="EMBL/GenBank/DDBJ databases">
        <authorList>
            <person name="Klaysubun C."/>
            <person name="Duangmal K."/>
            <person name="Lipun K."/>
        </authorList>
    </citation>
    <scope>NUCLEOTIDE SEQUENCE [LARGE SCALE GENOMIC DNA]</scope>
    <source>
        <strain evidence="2 3">JCM 11839</strain>
    </source>
</reference>
<dbReference type="EMBL" id="JAAXKY010000067">
    <property type="protein sequence ID" value="NMH79415.1"/>
    <property type="molecule type" value="Genomic_DNA"/>
</dbReference>
<evidence type="ECO:0000259" key="1">
    <source>
        <dbReference type="Pfam" id="PF13480"/>
    </source>
</evidence>
<dbReference type="RefSeq" id="WP_169397478.1">
    <property type="nucleotide sequence ID" value="NZ_BAAAJH010000001.1"/>
</dbReference>
<organism evidence="2 3">
    <name type="scientific">Pseudonocardia xinjiangensis</name>
    <dbReference type="NCBI Taxonomy" id="75289"/>
    <lineage>
        <taxon>Bacteria</taxon>
        <taxon>Bacillati</taxon>
        <taxon>Actinomycetota</taxon>
        <taxon>Actinomycetes</taxon>
        <taxon>Pseudonocardiales</taxon>
        <taxon>Pseudonocardiaceae</taxon>
        <taxon>Pseudonocardia</taxon>
    </lineage>
</organism>
<dbReference type="Pfam" id="PF13480">
    <property type="entry name" value="Acetyltransf_6"/>
    <property type="match status" value="1"/>
</dbReference>
<sequence>MLDVSRLSTREAVEKIREEWTELQDRSETLNPFVGPEWTIHWMRSLMPETDEAWILTVRDAGRLVGVAPMHLHTYRLGIRRLQMIGSGAPWVGPFEAPAVLAAQPQGRQIARALIEYLATQQRSWHLVTIALGESGDWLEPGWLAAPDFTVVAYKTTPFVVLPLPLAPRGPSEGRRNLKEAVRRARNRLTKRFGVDGWQVEGLTEPAAVRSASEELVRLHRARAEFRARGDEHSDVLADPQVRAYVLDVIADLAERRRVTVYRLVAEGETLAVQLVLSTGTAAFISISGFRSDAWDYSPTNYLQWVAVTDAAERGISEVNFSSWPTQAKLRWSRTVRSTPEFVVIGPGRFAKLVAAPAFLTASALSAYRRELGVGTIGQLFRRVDSNRSAGRPAS</sequence>
<evidence type="ECO:0000313" key="2">
    <source>
        <dbReference type="EMBL" id="NMH79415.1"/>
    </source>
</evidence>
<dbReference type="SUPFAM" id="SSF55729">
    <property type="entry name" value="Acyl-CoA N-acyltransferases (Nat)"/>
    <property type="match status" value="1"/>
</dbReference>